<sequence>MGRKSLKDIRQREIIEVFYAVAKREGLENTSIAKIAREMNTNPSLIIHYFQTKEDLIYELIDYILSQYQLIFQIEREGATREALVETIDKLFSKKWNDLFDDGLSFSCYALIFRNETVKEKFKSVLDLLHTRLATLIRQCAENGEIRLTEDPRVVADLIFVIVDGAYYYLSLVSDPAEFDRKLTEYKLRALRLLSISLIPVSAGDRGQAYSHPDDVDGQAR</sequence>
<dbReference type="Pfam" id="PF00440">
    <property type="entry name" value="TetR_N"/>
    <property type="match status" value="1"/>
</dbReference>
<evidence type="ECO:0000259" key="10">
    <source>
        <dbReference type="PROSITE" id="PS50977"/>
    </source>
</evidence>
<evidence type="ECO:0000256" key="4">
    <source>
        <dbReference type="ARBA" id="ARBA00022491"/>
    </source>
</evidence>
<dbReference type="RefSeq" id="WP_093196456.1">
    <property type="nucleotide sequence ID" value="NZ_FNGS01000001.1"/>
</dbReference>
<dbReference type="PANTHER" id="PTHR30055:SF175">
    <property type="entry name" value="HTH-TYPE TRANSCRIPTIONAL REPRESSOR KSTR2"/>
    <property type="match status" value="1"/>
</dbReference>
<evidence type="ECO:0000256" key="5">
    <source>
        <dbReference type="ARBA" id="ARBA00023015"/>
    </source>
</evidence>
<keyword evidence="7" id="KW-0804">Transcription</keyword>
<evidence type="ECO:0000256" key="1">
    <source>
        <dbReference type="ARBA" id="ARBA00002291"/>
    </source>
</evidence>
<accession>A0A1G9HKK7</accession>
<dbReference type="SUPFAM" id="SSF48498">
    <property type="entry name" value="Tetracyclin repressor-like, C-terminal domain"/>
    <property type="match status" value="1"/>
</dbReference>
<dbReference type="SUPFAM" id="SSF46689">
    <property type="entry name" value="Homeodomain-like"/>
    <property type="match status" value="1"/>
</dbReference>
<keyword evidence="6 9" id="KW-0238">DNA-binding</keyword>
<evidence type="ECO:0000256" key="8">
    <source>
        <dbReference type="ARBA" id="ARBA00030200"/>
    </source>
</evidence>
<dbReference type="Gene3D" id="1.10.357.10">
    <property type="entry name" value="Tetracycline Repressor, domain 2"/>
    <property type="match status" value="1"/>
</dbReference>
<dbReference type="InterPro" id="IPR009057">
    <property type="entry name" value="Homeodomain-like_sf"/>
</dbReference>
<evidence type="ECO:0000256" key="9">
    <source>
        <dbReference type="PROSITE-ProRule" id="PRU00335"/>
    </source>
</evidence>
<evidence type="ECO:0000256" key="6">
    <source>
        <dbReference type="ARBA" id="ARBA00023125"/>
    </source>
</evidence>
<keyword evidence="4" id="KW-0678">Repressor</keyword>
<evidence type="ECO:0000256" key="2">
    <source>
        <dbReference type="ARBA" id="ARBA00011738"/>
    </source>
</evidence>
<protein>
    <recommendedName>
        <fullName evidence="3">Biofilm operon icaADBC HTH-type negative transcriptional regulator IcaR</fullName>
    </recommendedName>
    <alternativeName>
        <fullName evidence="8">Intercellular adhesion protein R</fullName>
    </alternativeName>
</protein>
<comment type="subunit">
    <text evidence="2">Homodimer.</text>
</comment>
<dbReference type="AlphaFoldDB" id="A0A1G9HKK7"/>
<dbReference type="GO" id="GO:0003700">
    <property type="term" value="F:DNA-binding transcription factor activity"/>
    <property type="evidence" value="ECO:0007669"/>
    <property type="project" value="TreeGrafter"/>
</dbReference>
<dbReference type="InterPro" id="IPR001647">
    <property type="entry name" value="HTH_TetR"/>
</dbReference>
<feature type="DNA-binding region" description="H-T-H motif" evidence="9">
    <location>
        <begin position="31"/>
        <end position="50"/>
    </location>
</feature>
<dbReference type="PANTHER" id="PTHR30055">
    <property type="entry name" value="HTH-TYPE TRANSCRIPTIONAL REGULATOR RUTR"/>
    <property type="match status" value="1"/>
</dbReference>
<dbReference type="InterPro" id="IPR036271">
    <property type="entry name" value="Tet_transcr_reg_TetR-rel_C_sf"/>
</dbReference>
<keyword evidence="12" id="KW-1185">Reference proteome</keyword>
<dbReference type="Proteomes" id="UP000198901">
    <property type="component" value="Unassembled WGS sequence"/>
</dbReference>
<dbReference type="STRING" id="563176.SAMN04488090_0099"/>
<gene>
    <name evidence="11" type="ORF">SAMN04488090_0099</name>
</gene>
<evidence type="ECO:0000313" key="11">
    <source>
        <dbReference type="EMBL" id="SDL13518.1"/>
    </source>
</evidence>
<evidence type="ECO:0000313" key="12">
    <source>
        <dbReference type="Proteomes" id="UP000198901"/>
    </source>
</evidence>
<evidence type="ECO:0000256" key="7">
    <source>
        <dbReference type="ARBA" id="ARBA00023163"/>
    </source>
</evidence>
<dbReference type="GO" id="GO:0000976">
    <property type="term" value="F:transcription cis-regulatory region binding"/>
    <property type="evidence" value="ECO:0007669"/>
    <property type="project" value="TreeGrafter"/>
</dbReference>
<feature type="domain" description="HTH tetR-type" evidence="10">
    <location>
        <begin position="8"/>
        <end position="68"/>
    </location>
</feature>
<dbReference type="OrthoDB" id="7618612at2"/>
<evidence type="ECO:0000256" key="3">
    <source>
        <dbReference type="ARBA" id="ARBA00014341"/>
    </source>
</evidence>
<keyword evidence="5" id="KW-0805">Transcription regulation</keyword>
<name>A0A1G9HKK7_9BACT</name>
<reference evidence="11 12" key="1">
    <citation type="submission" date="2016-10" db="EMBL/GenBank/DDBJ databases">
        <authorList>
            <person name="de Groot N.N."/>
        </authorList>
    </citation>
    <scope>NUCLEOTIDE SEQUENCE [LARGE SCALE GENOMIC DNA]</scope>
    <source>
        <strain evidence="11 12">DSM 21668</strain>
    </source>
</reference>
<comment type="function">
    <text evidence="1">Represses transcription of the icaADBC operon necessary for biofilm production.</text>
</comment>
<dbReference type="InterPro" id="IPR041646">
    <property type="entry name" value="IcaR_C"/>
</dbReference>
<dbReference type="Pfam" id="PF18665">
    <property type="entry name" value="TetR_C_37"/>
    <property type="match status" value="1"/>
</dbReference>
<organism evidence="11 12">
    <name type="scientific">Siphonobacter aquaeclarae</name>
    <dbReference type="NCBI Taxonomy" id="563176"/>
    <lineage>
        <taxon>Bacteria</taxon>
        <taxon>Pseudomonadati</taxon>
        <taxon>Bacteroidota</taxon>
        <taxon>Cytophagia</taxon>
        <taxon>Cytophagales</taxon>
        <taxon>Cytophagaceae</taxon>
        <taxon>Siphonobacter</taxon>
    </lineage>
</organism>
<dbReference type="PROSITE" id="PS50977">
    <property type="entry name" value="HTH_TETR_2"/>
    <property type="match status" value="1"/>
</dbReference>
<dbReference type="InterPro" id="IPR050109">
    <property type="entry name" value="HTH-type_TetR-like_transc_reg"/>
</dbReference>
<dbReference type="EMBL" id="FNGS01000001">
    <property type="protein sequence ID" value="SDL13518.1"/>
    <property type="molecule type" value="Genomic_DNA"/>
</dbReference>
<proteinExistence type="predicted"/>